<keyword evidence="4" id="KW-1185">Reference proteome</keyword>
<dbReference type="EMBL" id="JAATHJ010000037">
    <property type="protein sequence ID" value="NJP39055.1"/>
    <property type="molecule type" value="Genomic_DNA"/>
</dbReference>
<dbReference type="SUPFAM" id="SSF75304">
    <property type="entry name" value="Amidase signature (AS) enzymes"/>
    <property type="match status" value="1"/>
</dbReference>
<proteinExistence type="inferred from homology"/>
<evidence type="ECO:0000313" key="3">
    <source>
        <dbReference type="EMBL" id="NJP39055.1"/>
    </source>
</evidence>
<dbReference type="InterPro" id="IPR000120">
    <property type="entry name" value="Amidase"/>
</dbReference>
<dbReference type="InterPro" id="IPR020556">
    <property type="entry name" value="Amidase_CS"/>
</dbReference>
<organism evidence="3 4">
    <name type="scientific">Alkalicoccus luteus</name>
    <dbReference type="NCBI Taxonomy" id="1237094"/>
    <lineage>
        <taxon>Bacteria</taxon>
        <taxon>Bacillati</taxon>
        <taxon>Bacillota</taxon>
        <taxon>Bacilli</taxon>
        <taxon>Bacillales</taxon>
        <taxon>Bacillaceae</taxon>
        <taxon>Alkalicoccus</taxon>
    </lineage>
</organism>
<comment type="similarity">
    <text evidence="1">Belongs to the amidase family.</text>
</comment>
<reference evidence="3 4" key="1">
    <citation type="submission" date="2020-03" db="EMBL/GenBank/DDBJ databases">
        <title>Assessment of the enzymatic potential of alkaline-tolerant lipase obtained from Bacillus luteus H11 (technogenic soil) for the bioremediation of saline soils contaminated with petroleum substances.</title>
        <authorList>
            <person name="Kalwasinska A."/>
        </authorList>
    </citation>
    <scope>NUCLEOTIDE SEQUENCE [LARGE SCALE GENOMIC DNA]</scope>
    <source>
        <strain evidence="3 4">H11</strain>
    </source>
</reference>
<gene>
    <name evidence="3" type="ORF">HCN83_15910</name>
</gene>
<dbReference type="PANTHER" id="PTHR11895">
    <property type="entry name" value="TRANSAMIDASE"/>
    <property type="match status" value="1"/>
</dbReference>
<feature type="domain" description="Amidase" evidence="2">
    <location>
        <begin position="29"/>
        <end position="478"/>
    </location>
</feature>
<dbReference type="AlphaFoldDB" id="A0A969TW45"/>
<name>A0A969TW45_9BACI</name>
<dbReference type="Gene3D" id="3.90.1300.10">
    <property type="entry name" value="Amidase signature (AS) domain"/>
    <property type="match status" value="1"/>
</dbReference>
<protein>
    <submittedName>
        <fullName evidence="3">Amidase</fullName>
    </submittedName>
</protein>
<accession>A0A969TW45</accession>
<dbReference type="GO" id="GO:0003824">
    <property type="term" value="F:catalytic activity"/>
    <property type="evidence" value="ECO:0007669"/>
    <property type="project" value="InterPro"/>
</dbReference>
<dbReference type="PANTHER" id="PTHR11895:SF7">
    <property type="entry name" value="GLUTAMYL-TRNA(GLN) AMIDOTRANSFERASE SUBUNIT A, MITOCHONDRIAL"/>
    <property type="match status" value="1"/>
</dbReference>
<dbReference type="InterPro" id="IPR023631">
    <property type="entry name" value="Amidase_dom"/>
</dbReference>
<dbReference type="Proteomes" id="UP000752012">
    <property type="component" value="Unassembled WGS sequence"/>
</dbReference>
<evidence type="ECO:0000256" key="1">
    <source>
        <dbReference type="ARBA" id="ARBA00009199"/>
    </source>
</evidence>
<evidence type="ECO:0000313" key="4">
    <source>
        <dbReference type="Proteomes" id="UP000752012"/>
    </source>
</evidence>
<dbReference type="InterPro" id="IPR036928">
    <property type="entry name" value="AS_sf"/>
</dbReference>
<comment type="caution">
    <text evidence="3">The sequence shown here is derived from an EMBL/GenBank/DDBJ whole genome shotgun (WGS) entry which is preliminary data.</text>
</comment>
<evidence type="ECO:0000259" key="2">
    <source>
        <dbReference type="Pfam" id="PF01425"/>
    </source>
</evidence>
<sequence length="502" mass="54341">MFVKGFVYKHYDATGLAALIRAKEVTEKEVLLEAITRIEGMNPALNAVIDKAYEAAIKRVDRTPSEGPFAGVPMLVKNINQEWKGALASEGSRVLHHHRAPQDSTYTSLLKQSGMNVIGVTNVPEFALMGFTEPVQYGATKNPWNVNVTPGGSSGGSAAAVASGMVPIAGANDGGGSIRIPAAYCGLFGLKPTRGRTPMGPIRGRAWQGASGDHILSKTVRDSAAVLDVLAGKETTGAFRAPAQPDAYTTSLEKPLAKPLTIAYTVDSPLGTPVDEECRKAVLRTVRWLEAQGHRVEEKAAPVDGLAIAKSYMTLYYGEVAARLTEIESMIGRKVTMRDVETTTWLLGMLGRAITAEEFVLRMRTWDEAAIHMEAFHKTYDLYITPATAMLQAEIGAFQLTKTEELLLQLVSKLKAGKLLLKTDMLDQMITESLERIPFTQLANLTGQPAMSVPLHQTGDGLPVGVQVMGAKGREDLLIQLASALEQSELWVDVHTNPFMKL</sequence>
<dbReference type="Pfam" id="PF01425">
    <property type="entry name" value="Amidase"/>
    <property type="match status" value="1"/>
</dbReference>
<dbReference type="PROSITE" id="PS00571">
    <property type="entry name" value="AMIDASES"/>
    <property type="match status" value="1"/>
</dbReference>